<dbReference type="PANTHER" id="PTHR31340">
    <property type="entry name" value="MITOCHONDRIAL GENOME MAINTENANCE EXONUCLEASE 1"/>
    <property type="match status" value="1"/>
</dbReference>
<evidence type="ECO:0000313" key="2">
    <source>
        <dbReference type="Proteomes" id="UP000061018"/>
    </source>
</evidence>
<name>A0A0K2B257_STRA7</name>
<accession>A0A0K2B257</accession>
<dbReference type="Proteomes" id="UP000061018">
    <property type="component" value="Chromosome"/>
</dbReference>
<dbReference type="AlphaFoldDB" id="A0A0K2B257"/>
<reference evidence="2" key="1">
    <citation type="journal article" date="2015" name="J. Biotechnol.">
        <title>Complete genome sequence of Streptomyces ambofaciens ATCC 23877, the spiramycin producer.</title>
        <authorList>
            <person name="Thibessard A."/>
            <person name="Haas D."/>
            <person name="Gerbaud C."/>
            <person name="Aigle B."/>
            <person name="Lautru S."/>
            <person name="Pernodet J.L."/>
            <person name="Leblond P."/>
        </authorList>
    </citation>
    <scope>NUCLEOTIDE SEQUENCE [LARGE SCALE GENOMIC DNA]</scope>
    <source>
        <strain evidence="2">ATCC 23877 / 3486 / DSM 40053 / JCM 4204 / NBRC 12836 / NRRL B-2516</strain>
    </source>
</reference>
<dbReference type="RefSeq" id="WP_053139451.1">
    <property type="nucleotide sequence ID" value="NZ_CP012382.1"/>
</dbReference>
<proteinExistence type="predicted"/>
<organism evidence="1 2">
    <name type="scientific">Streptomyces ambofaciens (strain ATCC 23877 / 3486 / DSM 40053 / JCM 4204 / NBRC 12836 / NRRL B-2516)</name>
    <dbReference type="NCBI Taxonomy" id="278992"/>
    <lineage>
        <taxon>Bacteria</taxon>
        <taxon>Bacillati</taxon>
        <taxon>Actinomycetota</taxon>
        <taxon>Actinomycetes</taxon>
        <taxon>Kitasatosporales</taxon>
        <taxon>Streptomycetaceae</taxon>
        <taxon>Streptomyces</taxon>
    </lineage>
</organism>
<sequence length="267" mass="29858">MAGVSTIKRGDSRFYIDPDDGDIKVPGVTSVGSMLPKDYLMYWSAKEAAEAAVTNWDIVSQLVQRDPAGAADYLKNAHRRKSKAASDLGTAAHDYFERLARGETVNDRSVHMDVKPHVRWFREFLQEVQPEFLYMEETVWSDSHRYAGSFDAIAKVDGEVVILDWKTSKSIYDSVALQLSAYRYADRIILAESGESVDVPEMVGGAALHVRPEGWALHPVKCDRTVFDTFLHLRGVFDWEKEGKKKVIGKPIASGGEFVTGTQRRAA</sequence>
<gene>
    <name evidence="1" type="ORF">SAM23877_6127</name>
</gene>
<dbReference type="InterPro" id="IPR011604">
    <property type="entry name" value="PDDEXK-like_dom_sf"/>
</dbReference>
<dbReference type="Gene3D" id="3.90.320.10">
    <property type="match status" value="1"/>
</dbReference>
<protein>
    <recommendedName>
        <fullName evidence="3">PD-(D/E)XK endonuclease-like domain-containing protein</fullName>
    </recommendedName>
</protein>
<dbReference type="KEGG" id="samb:SAM23877_6127"/>
<dbReference type="PANTHER" id="PTHR31340:SF3">
    <property type="entry name" value="MITOCHONDRIAL GENOME MAINTENANCE EXONUCLEASE 1"/>
    <property type="match status" value="1"/>
</dbReference>
<evidence type="ECO:0000313" key="1">
    <source>
        <dbReference type="EMBL" id="AKZ59172.1"/>
    </source>
</evidence>
<evidence type="ECO:0008006" key="3">
    <source>
        <dbReference type="Google" id="ProtNLM"/>
    </source>
</evidence>
<dbReference type="EMBL" id="CP012382">
    <property type="protein sequence ID" value="AKZ59172.1"/>
    <property type="molecule type" value="Genomic_DNA"/>
</dbReference>